<accession>A0ABQ7VA50</accession>
<gene>
    <name evidence="1" type="ORF">KY290_016964</name>
</gene>
<evidence type="ECO:0000313" key="1">
    <source>
        <dbReference type="EMBL" id="KAH0760891.1"/>
    </source>
</evidence>
<sequence>MSQLVMEQVQLKHELEEMTVLVSNKDAEIALLTAQLLKTQTEGHGTKKANELRLKNDVLLAQNVSLQEKLIKAHDEANDRLTLVIKSLSHQPPST</sequence>
<comment type="caution">
    <text evidence="1">The sequence shown here is derived from an EMBL/GenBank/DDBJ whole genome shotgun (WGS) entry which is preliminary data.</text>
</comment>
<evidence type="ECO:0000313" key="2">
    <source>
        <dbReference type="Proteomes" id="UP000826656"/>
    </source>
</evidence>
<dbReference type="Proteomes" id="UP000826656">
    <property type="component" value="Unassembled WGS sequence"/>
</dbReference>
<protein>
    <submittedName>
        <fullName evidence="1">Uncharacterized protein</fullName>
    </submittedName>
</protein>
<dbReference type="EMBL" id="JAIVGD010000013">
    <property type="protein sequence ID" value="KAH0760891.1"/>
    <property type="molecule type" value="Genomic_DNA"/>
</dbReference>
<keyword evidence="2" id="KW-1185">Reference proteome</keyword>
<name>A0ABQ7VA50_SOLTU</name>
<reference evidence="1 2" key="1">
    <citation type="journal article" date="2021" name="bioRxiv">
        <title>Chromosome-scale and haplotype-resolved genome assembly of a tetraploid potato cultivar.</title>
        <authorList>
            <person name="Sun H."/>
            <person name="Jiao W.-B."/>
            <person name="Krause K."/>
            <person name="Campoy J.A."/>
            <person name="Goel M."/>
            <person name="Folz-Donahue K."/>
            <person name="Kukat C."/>
            <person name="Huettel B."/>
            <person name="Schneeberger K."/>
        </authorList>
    </citation>
    <scope>NUCLEOTIDE SEQUENCE [LARGE SCALE GENOMIC DNA]</scope>
    <source>
        <strain evidence="1">SolTubOtavaFocal</strain>
        <tissue evidence="1">Leaves</tissue>
    </source>
</reference>
<proteinExistence type="predicted"/>
<organism evidence="1 2">
    <name type="scientific">Solanum tuberosum</name>
    <name type="common">Potato</name>
    <dbReference type="NCBI Taxonomy" id="4113"/>
    <lineage>
        <taxon>Eukaryota</taxon>
        <taxon>Viridiplantae</taxon>
        <taxon>Streptophyta</taxon>
        <taxon>Embryophyta</taxon>
        <taxon>Tracheophyta</taxon>
        <taxon>Spermatophyta</taxon>
        <taxon>Magnoliopsida</taxon>
        <taxon>eudicotyledons</taxon>
        <taxon>Gunneridae</taxon>
        <taxon>Pentapetalae</taxon>
        <taxon>asterids</taxon>
        <taxon>lamiids</taxon>
        <taxon>Solanales</taxon>
        <taxon>Solanaceae</taxon>
        <taxon>Solanoideae</taxon>
        <taxon>Solaneae</taxon>
        <taxon>Solanum</taxon>
    </lineage>
</organism>